<evidence type="ECO:0000313" key="3">
    <source>
        <dbReference type="Proteomes" id="UP001595823"/>
    </source>
</evidence>
<proteinExistence type="predicted"/>
<dbReference type="RefSeq" id="WP_380622714.1">
    <property type="nucleotide sequence ID" value="NZ_JBHSDK010000021.1"/>
</dbReference>
<dbReference type="EMBL" id="JBHSDK010000021">
    <property type="protein sequence ID" value="MFC4336612.1"/>
    <property type="molecule type" value="Genomic_DNA"/>
</dbReference>
<organism evidence="2 3">
    <name type="scientific">Salininema proteolyticum</name>
    <dbReference type="NCBI Taxonomy" id="1607685"/>
    <lineage>
        <taxon>Bacteria</taxon>
        <taxon>Bacillati</taxon>
        <taxon>Actinomycetota</taxon>
        <taxon>Actinomycetes</taxon>
        <taxon>Glycomycetales</taxon>
        <taxon>Glycomycetaceae</taxon>
        <taxon>Salininema</taxon>
    </lineage>
</organism>
<feature type="compositionally biased region" description="Low complexity" evidence="1">
    <location>
        <begin position="1"/>
        <end position="23"/>
    </location>
</feature>
<dbReference type="Proteomes" id="UP001595823">
    <property type="component" value="Unassembled WGS sequence"/>
</dbReference>
<name>A0ABV8U0T6_9ACTN</name>
<accession>A0ABV8U0T6</accession>
<keyword evidence="3" id="KW-1185">Reference proteome</keyword>
<gene>
    <name evidence="2" type="ORF">ACFPET_15520</name>
</gene>
<reference evidence="3" key="1">
    <citation type="journal article" date="2019" name="Int. J. Syst. Evol. Microbiol.">
        <title>The Global Catalogue of Microorganisms (GCM) 10K type strain sequencing project: providing services to taxonomists for standard genome sequencing and annotation.</title>
        <authorList>
            <consortium name="The Broad Institute Genomics Platform"/>
            <consortium name="The Broad Institute Genome Sequencing Center for Infectious Disease"/>
            <person name="Wu L."/>
            <person name="Ma J."/>
        </authorList>
    </citation>
    <scope>NUCLEOTIDE SEQUENCE [LARGE SCALE GENOMIC DNA]</scope>
    <source>
        <strain evidence="3">IBRC-M 10908</strain>
    </source>
</reference>
<evidence type="ECO:0000313" key="2">
    <source>
        <dbReference type="EMBL" id="MFC4336612.1"/>
    </source>
</evidence>
<comment type="caution">
    <text evidence="2">The sequence shown here is derived from an EMBL/GenBank/DDBJ whole genome shotgun (WGS) entry which is preliminary data.</text>
</comment>
<evidence type="ECO:0000256" key="1">
    <source>
        <dbReference type="SAM" id="MobiDB-lite"/>
    </source>
</evidence>
<sequence length="81" mass="8584">MSQQNSPARSTSTEAAAEAAAPEGDQVTRPLNREQRRALKKGRKLGNAQGRKGIVPGKSKVRNQVPQGAVGKFTLPSSSRS</sequence>
<protein>
    <submittedName>
        <fullName evidence="2">Uncharacterized protein</fullName>
    </submittedName>
</protein>
<feature type="region of interest" description="Disordered" evidence="1">
    <location>
        <begin position="1"/>
        <end position="81"/>
    </location>
</feature>